<dbReference type="Proteomes" id="UP001419268">
    <property type="component" value="Unassembled WGS sequence"/>
</dbReference>
<protein>
    <submittedName>
        <fullName evidence="2">Uncharacterized protein</fullName>
    </submittedName>
</protein>
<proteinExistence type="predicted"/>
<gene>
    <name evidence="2" type="ORF">Scep_002289</name>
</gene>
<dbReference type="AlphaFoldDB" id="A0AAP0L9Q9"/>
<comment type="caution">
    <text evidence="2">The sequence shown here is derived from an EMBL/GenBank/DDBJ whole genome shotgun (WGS) entry which is preliminary data.</text>
</comment>
<accession>A0AAP0L9Q9</accession>
<reference evidence="2 3" key="1">
    <citation type="submission" date="2024-01" db="EMBL/GenBank/DDBJ databases">
        <title>Genome assemblies of Stephania.</title>
        <authorList>
            <person name="Yang L."/>
        </authorList>
    </citation>
    <scope>NUCLEOTIDE SEQUENCE [LARGE SCALE GENOMIC DNA]</scope>
    <source>
        <strain evidence="2">JXDWG</strain>
        <tissue evidence="2">Leaf</tissue>
    </source>
</reference>
<feature type="region of interest" description="Disordered" evidence="1">
    <location>
        <begin position="1"/>
        <end position="102"/>
    </location>
</feature>
<evidence type="ECO:0000313" key="3">
    <source>
        <dbReference type="Proteomes" id="UP001419268"/>
    </source>
</evidence>
<keyword evidence="3" id="KW-1185">Reference proteome</keyword>
<name>A0AAP0L9Q9_9MAGN</name>
<evidence type="ECO:0000256" key="1">
    <source>
        <dbReference type="SAM" id="MobiDB-lite"/>
    </source>
</evidence>
<evidence type="ECO:0000313" key="2">
    <source>
        <dbReference type="EMBL" id="KAK9167098.1"/>
    </source>
</evidence>
<organism evidence="2 3">
    <name type="scientific">Stephania cephalantha</name>
    <dbReference type="NCBI Taxonomy" id="152367"/>
    <lineage>
        <taxon>Eukaryota</taxon>
        <taxon>Viridiplantae</taxon>
        <taxon>Streptophyta</taxon>
        <taxon>Embryophyta</taxon>
        <taxon>Tracheophyta</taxon>
        <taxon>Spermatophyta</taxon>
        <taxon>Magnoliopsida</taxon>
        <taxon>Ranunculales</taxon>
        <taxon>Menispermaceae</taxon>
        <taxon>Menispermoideae</taxon>
        <taxon>Cissampelideae</taxon>
        <taxon>Stephania</taxon>
    </lineage>
</organism>
<sequence length="161" mass="16937">MSRASSRFMPRRPYGGYGGGSSATPPFSYHFGTSNRGPSWDSGDDDDAPALLPAEATKRGLSSPPNIRLPIGARRPRDPCRDVFTGDVPIDGHGGGSSATPPLSYSLPGPLIEASSWDSGGDIAFLRSSGGGDATVHLRLRRDGAASKLGFSFLLYKSNHM</sequence>
<dbReference type="EMBL" id="JBBNAG010000001">
    <property type="protein sequence ID" value="KAK9167098.1"/>
    <property type="molecule type" value="Genomic_DNA"/>
</dbReference>